<dbReference type="AlphaFoldDB" id="A0A7E4W3U6"/>
<sequence length="192" mass="20337">MKPSFSLLLAFGFICSISSVNAAPTIAALETKVSGSIGKFLTKFTTQAQNIGYIQNLVNCTFYETDLSTCTSRLFSAVQSNLTSSQLTTAMGAGTKFLATSGGDLQSQISKMADAIIGVIQKPLITPIMKKKTGCKTPDAFGQKGLPILVKKFKKPLVCKAANACKKVFANDWTAAKNAFGSLIVVFTLCGL</sequence>
<reference evidence="3" key="2">
    <citation type="submission" date="2020-10" db="UniProtKB">
        <authorList>
            <consortium name="WormBaseParasite"/>
        </authorList>
    </citation>
    <scope>IDENTIFICATION</scope>
</reference>
<proteinExistence type="predicted"/>
<protein>
    <submittedName>
        <fullName evidence="3">Secreted protein</fullName>
    </submittedName>
</protein>
<evidence type="ECO:0000313" key="2">
    <source>
        <dbReference type="Proteomes" id="UP000492821"/>
    </source>
</evidence>
<evidence type="ECO:0000313" key="3">
    <source>
        <dbReference type="WBParaSite" id="Pan_g6674.t1"/>
    </source>
</evidence>
<evidence type="ECO:0000256" key="1">
    <source>
        <dbReference type="SAM" id="SignalP"/>
    </source>
</evidence>
<reference evidence="2" key="1">
    <citation type="journal article" date="2013" name="Genetics">
        <title>The draft genome and transcriptome of Panagrellus redivivus are shaped by the harsh demands of a free-living lifestyle.</title>
        <authorList>
            <person name="Srinivasan J."/>
            <person name="Dillman A.R."/>
            <person name="Macchietto M.G."/>
            <person name="Heikkinen L."/>
            <person name="Lakso M."/>
            <person name="Fracchia K.M."/>
            <person name="Antoshechkin I."/>
            <person name="Mortazavi A."/>
            <person name="Wong G."/>
            <person name="Sternberg P.W."/>
        </authorList>
    </citation>
    <scope>NUCLEOTIDE SEQUENCE [LARGE SCALE GENOMIC DNA]</scope>
    <source>
        <strain evidence="2">MT8872</strain>
    </source>
</reference>
<organism evidence="2 3">
    <name type="scientific">Panagrellus redivivus</name>
    <name type="common">Microworm</name>
    <dbReference type="NCBI Taxonomy" id="6233"/>
    <lineage>
        <taxon>Eukaryota</taxon>
        <taxon>Metazoa</taxon>
        <taxon>Ecdysozoa</taxon>
        <taxon>Nematoda</taxon>
        <taxon>Chromadorea</taxon>
        <taxon>Rhabditida</taxon>
        <taxon>Tylenchina</taxon>
        <taxon>Panagrolaimomorpha</taxon>
        <taxon>Panagrolaimoidea</taxon>
        <taxon>Panagrolaimidae</taxon>
        <taxon>Panagrellus</taxon>
    </lineage>
</organism>
<dbReference type="WBParaSite" id="Pan_g6674.t1">
    <property type="protein sequence ID" value="Pan_g6674.t1"/>
    <property type="gene ID" value="Pan_g6674"/>
</dbReference>
<dbReference type="Proteomes" id="UP000492821">
    <property type="component" value="Unassembled WGS sequence"/>
</dbReference>
<feature type="chain" id="PRO_5029020733" evidence="1">
    <location>
        <begin position="23"/>
        <end position="192"/>
    </location>
</feature>
<keyword evidence="1" id="KW-0732">Signal</keyword>
<accession>A0A7E4W3U6</accession>
<feature type="signal peptide" evidence="1">
    <location>
        <begin position="1"/>
        <end position="22"/>
    </location>
</feature>
<keyword evidence="2" id="KW-1185">Reference proteome</keyword>
<name>A0A7E4W3U6_PANRE</name>